<keyword evidence="9" id="KW-0046">Antibiotic resistance</keyword>
<dbReference type="PANTHER" id="PTHR43823">
    <property type="entry name" value="SPORULATION PROTEIN YKVU"/>
    <property type="match status" value="1"/>
</dbReference>
<dbReference type="EMBL" id="CP096983">
    <property type="protein sequence ID" value="URZ13689.1"/>
    <property type="molecule type" value="Genomic_DNA"/>
</dbReference>
<proteinExistence type="inferred from homology"/>
<keyword evidence="8" id="KW-0472">Membrane</keyword>
<dbReference type="AlphaFoldDB" id="A0A1S8L5V5"/>
<dbReference type="InterPro" id="IPR048279">
    <property type="entry name" value="MdtK-like"/>
</dbReference>
<dbReference type="RefSeq" id="WP_077833612.1">
    <property type="nucleotide sequence ID" value="NZ_CP096983.1"/>
</dbReference>
<dbReference type="InterPro" id="IPR045070">
    <property type="entry name" value="MATE_MepA-like"/>
</dbReference>
<comment type="similarity">
    <text evidence="2">Belongs to the multi antimicrobial extrusion (MATE) (TC 2.A.66.1) family. MepA subfamily.</text>
</comment>
<keyword evidence="4" id="KW-0813">Transport</keyword>
<evidence type="ECO:0000256" key="7">
    <source>
        <dbReference type="ARBA" id="ARBA00022989"/>
    </source>
</evidence>
<dbReference type="Pfam" id="PF01554">
    <property type="entry name" value="MatE"/>
    <property type="match status" value="2"/>
</dbReference>
<dbReference type="GO" id="GO:0042910">
    <property type="term" value="F:xenobiotic transmembrane transporter activity"/>
    <property type="evidence" value="ECO:0007669"/>
    <property type="project" value="InterPro"/>
</dbReference>
<dbReference type="CDD" id="cd13143">
    <property type="entry name" value="MATE_MepA_like"/>
    <property type="match status" value="1"/>
</dbReference>
<evidence type="ECO:0000256" key="2">
    <source>
        <dbReference type="ARBA" id="ARBA00008417"/>
    </source>
</evidence>
<evidence type="ECO:0000256" key="3">
    <source>
        <dbReference type="ARBA" id="ARBA00022106"/>
    </source>
</evidence>
<evidence type="ECO:0000256" key="6">
    <source>
        <dbReference type="ARBA" id="ARBA00022692"/>
    </source>
</evidence>
<dbReference type="KEGG" id="crw:CROST_044550"/>
<protein>
    <recommendedName>
        <fullName evidence="3">Multidrug export protein MepA</fullName>
    </recommendedName>
</protein>
<evidence type="ECO:0000256" key="5">
    <source>
        <dbReference type="ARBA" id="ARBA00022475"/>
    </source>
</evidence>
<dbReference type="PIRSF" id="PIRSF006603">
    <property type="entry name" value="DinF"/>
    <property type="match status" value="1"/>
</dbReference>
<keyword evidence="7" id="KW-1133">Transmembrane helix</keyword>
<evidence type="ECO:0000256" key="4">
    <source>
        <dbReference type="ARBA" id="ARBA00022448"/>
    </source>
</evidence>
<organism evidence="10 11">
    <name type="scientific">Clostridium felsineum</name>
    <dbReference type="NCBI Taxonomy" id="36839"/>
    <lineage>
        <taxon>Bacteria</taxon>
        <taxon>Bacillati</taxon>
        <taxon>Bacillota</taxon>
        <taxon>Clostridia</taxon>
        <taxon>Eubacteriales</taxon>
        <taxon>Clostridiaceae</taxon>
        <taxon>Clostridium</taxon>
    </lineage>
</organism>
<dbReference type="NCBIfam" id="TIGR00797">
    <property type="entry name" value="matE"/>
    <property type="match status" value="1"/>
</dbReference>
<dbReference type="GO" id="GO:0046677">
    <property type="term" value="P:response to antibiotic"/>
    <property type="evidence" value="ECO:0007669"/>
    <property type="project" value="UniProtKB-KW"/>
</dbReference>
<evidence type="ECO:0000256" key="9">
    <source>
        <dbReference type="ARBA" id="ARBA00023251"/>
    </source>
</evidence>
<keyword evidence="5" id="KW-1003">Cell membrane</keyword>
<name>A0A1S8L5V5_9CLOT</name>
<evidence type="ECO:0000313" key="11">
    <source>
        <dbReference type="Proteomes" id="UP000190951"/>
    </source>
</evidence>
<sequence length="452" mass="49430">MSKVNEIENEQVRKLLFKFSMPAIIAMLANALYNVCDRLFVGMGVGVLGISAISIAYTVTLIIMGFSMLVGLGATSLVSIKLGEKDTEACENIVGNTFVLIFIVSGILMILGYVFLTPILVSLGAKGKVLYYTKIYTEIIILGIPFQVLSYTMNNILKGQGRAKRAMVNLLVSVILNTILNPLFIFVFKMGIAGSALATVISTAISSTLPTSTYFTKGALIKIHVKNLKLRKNIIKESLSMGISGFIMQVSMSLIVIIINKQCLVYGGDNAVAVFGILNSFSLLIYMPIYGISQGMQPIIGYSYGAKKHDKLLETLKLSTISATIFAVIAFIAFEVFSKNIFSAFAKGTEAIINMGVPAIRMYSISIPLFGIIIIFSTYFQYIGKAKYAIILTLLRQVIIIIPLLFIVPKFMGRNGIWLANPITDVITAVLAIGLVYFEIKNIKAVKTQLYI</sequence>
<dbReference type="PANTHER" id="PTHR43823:SF3">
    <property type="entry name" value="MULTIDRUG EXPORT PROTEIN MEPA"/>
    <property type="match status" value="1"/>
</dbReference>
<dbReference type="GO" id="GO:0015297">
    <property type="term" value="F:antiporter activity"/>
    <property type="evidence" value="ECO:0007669"/>
    <property type="project" value="InterPro"/>
</dbReference>
<evidence type="ECO:0000256" key="1">
    <source>
        <dbReference type="ARBA" id="ARBA00004651"/>
    </source>
</evidence>
<keyword evidence="6" id="KW-0812">Transmembrane</keyword>
<dbReference type="Proteomes" id="UP000190951">
    <property type="component" value="Chromosome"/>
</dbReference>
<keyword evidence="11" id="KW-1185">Reference proteome</keyword>
<reference evidence="10 11" key="1">
    <citation type="submission" date="2022-04" db="EMBL/GenBank/DDBJ databases">
        <title>Genome sequence of C. roseum typestrain.</title>
        <authorList>
            <person name="Poehlein A."/>
            <person name="Schoch T."/>
            <person name="Duerre P."/>
            <person name="Daniel R."/>
        </authorList>
    </citation>
    <scope>NUCLEOTIDE SEQUENCE [LARGE SCALE GENOMIC DNA]</scope>
    <source>
        <strain evidence="10 11">DSM 7320</strain>
    </source>
</reference>
<accession>A0A1S8L5V5</accession>
<dbReference type="GO" id="GO:0005886">
    <property type="term" value="C:plasma membrane"/>
    <property type="evidence" value="ECO:0007669"/>
    <property type="project" value="UniProtKB-SubCell"/>
</dbReference>
<evidence type="ECO:0000256" key="8">
    <source>
        <dbReference type="ARBA" id="ARBA00023136"/>
    </source>
</evidence>
<gene>
    <name evidence="10" type="primary">mepA_6</name>
    <name evidence="10" type="ORF">CROST_044550</name>
</gene>
<dbReference type="InterPro" id="IPR051327">
    <property type="entry name" value="MATE_MepA_subfamily"/>
</dbReference>
<comment type="subcellular location">
    <subcellularLocation>
        <location evidence="1">Cell membrane</location>
        <topology evidence="1">Multi-pass membrane protein</topology>
    </subcellularLocation>
</comment>
<dbReference type="STRING" id="84029.CROST_21480"/>
<evidence type="ECO:0000313" key="10">
    <source>
        <dbReference type="EMBL" id="URZ13689.1"/>
    </source>
</evidence>
<dbReference type="InterPro" id="IPR002528">
    <property type="entry name" value="MATE_fam"/>
</dbReference>